<dbReference type="InterPro" id="IPR038917">
    <property type="entry name" value="Malonyl_CoA_deC"/>
</dbReference>
<keyword evidence="4" id="KW-1185">Reference proteome</keyword>
<dbReference type="GO" id="GO:0005782">
    <property type="term" value="C:peroxisomal matrix"/>
    <property type="evidence" value="ECO:0007669"/>
    <property type="project" value="TreeGrafter"/>
</dbReference>
<dbReference type="GO" id="GO:2001294">
    <property type="term" value="P:malonyl-CoA catabolic process"/>
    <property type="evidence" value="ECO:0007669"/>
    <property type="project" value="TreeGrafter"/>
</dbReference>
<evidence type="ECO:0000313" key="4">
    <source>
        <dbReference type="Proteomes" id="UP001461498"/>
    </source>
</evidence>
<dbReference type="InterPro" id="IPR042303">
    <property type="entry name" value="Malonyl_CoA_deC_C_sf"/>
</dbReference>
<comment type="caution">
    <text evidence="3">The sequence shown here is derived from an EMBL/GenBank/DDBJ whole genome shotgun (WGS) entry which is preliminary data.</text>
</comment>
<dbReference type="GO" id="GO:0005759">
    <property type="term" value="C:mitochondrial matrix"/>
    <property type="evidence" value="ECO:0007669"/>
    <property type="project" value="TreeGrafter"/>
</dbReference>
<reference evidence="3 4" key="1">
    <citation type="submission" date="2022-12" db="EMBL/GenBank/DDBJ databases">
        <title>Chromosome-level genome assembly of true bugs.</title>
        <authorList>
            <person name="Ma L."/>
            <person name="Li H."/>
        </authorList>
    </citation>
    <scope>NUCLEOTIDE SEQUENCE [LARGE SCALE GENOMIC DNA]</scope>
    <source>
        <strain evidence="3">Lab_2022b</strain>
    </source>
</reference>
<dbReference type="FunFam" id="3.40.630.150:FF:000001">
    <property type="entry name" value="Malonyl-CoA decarboxylase, mitochondrial"/>
    <property type="match status" value="1"/>
</dbReference>
<evidence type="ECO:0000313" key="3">
    <source>
        <dbReference type="EMBL" id="KAK9506712.1"/>
    </source>
</evidence>
<dbReference type="GO" id="GO:0050080">
    <property type="term" value="F:malonyl-CoA decarboxylase activity"/>
    <property type="evidence" value="ECO:0007669"/>
    <property type="project" value="InterPro"/>
</dbReference>
<dbReference type="PANTHER" id="PTHR28641">
    <property type="match status" value="1"/>
</dbReference>
<dbReference type="GO" id="GO:0006085">
    <property type="term" value="P:acetyl-CoA biosynthetic process"/>
    <property type="evidence" value="ECO:0007669"/>
    <property type="project" value="TreeGrafter"/>
</dbReference>
<dbReference type="InterPro" id="IPR035372">
    <property type="entry name" value="MCD_N"/>
</dbReference>
<evidence type="ECO:0008006" key="5">
    <source>
        <dbReference type="Google" id="ProtNLM"/>
    </source>
</evidence>
<evidence type="ECO:0000259" key="2">
    <source>
        <dbReference type="Pfam" id="PF17408"/>
    </source>
</evidence>
<accession>A0AAW1DCH4</accession>
<dbReference type="EMBL" id="JAPXFL010000005">
    <property type="protein sequence ID" value="KAK9506712.1"/>
    <property type="molecule type" value="Genomic_DNA"/>
</dbReference>
<dbReference type="InterPro" id="IPR007956">
    <property type="entry name" value="Malonyl_CoA_deC_C"/>
</dbReference>
<dbReference type="Gene3D" id="3.40.630.150">
    <property type="entry name" value="Malonyl-CoA decarboxylase, catalytic domain"/>
    <property type="match status" value="1"/>
</dbReference>
<organism evidence="3 4">
    <name type="scientific">Rhynocoris fuscipes</name>
    <dbReference type="NCBI Taxonomy" id="488301"/>
    <lineage>
        <taxon>Eukaryota</taxon>
        <taxon>Metazoa</taxon>
        <taxon>Ecdysozoa</taxon>
        <taxon>Arthropoda</taxon>
        <taxon>Hexapoda</taxon>
        <taxon>Insecta</taxon>
        <taxon>Pterygota</taxon>
        <taxon>Neoptera</taxon>
        <taxon>Paraneoptera</taxon>
        <taxon>Hemiptera</taxon>
        <taxon>Heteroptera</taxon>
        <taxon>Panheteroptera</taxon>
        <taxon>Cimicomorpha</taxon>
        <taxon>Reduviidae</taxon>
        <taxon>Harpactorinae</taxon>
        <taxon>Harpactorini</taxon>
        <taxon>Rhynocoris</taxon>
    </lineage>
</organism>
<dbReference type="InterPro" id="IPR038351">
    <property type="entry name" value="MCD_N_sf"/>
</dbReference>
<dbReference type="PANTHER" id="PTHR28641:SF1">
    <property type="entry name" value="MALONYL-COA DECARBOXYLASE, MITOCHONDRIAL"/>
    <property type="match status" value="1"/>
</dbReference>
<feature type="domain" description="Malonyl-CoA decarboxylase C-terminal" evidence="1">
    <location>
        <begin position="235"/>
        <end position="510"/>
    </location>
</feature>
<dbReference type="Pfam" id="PF05292">
    <property type="entry name" value="MCD"/>
    <property type="match status" value="1"/>
</dbReference>
<dbReference type="Proteomes" id="UP001461498">
    <property type="component" value="Unassembled WGS sequence"/>
</dbReference>
<sequence length="546" mass="62511">MMATVTSVLFLTRLRSAKICQSIYYLTSRSNRQRLFSLNNKMSIPMDSDSSDNTGADLDCKSNASAEIFDHAPLLRKVSTIDDEHRVITLLKEILTLRDKNVSSWIVENKVKSLVLMYKCLLKPHREGFVKVLATEYSVDHDRIFKAMGQFKDLVPGSPVSLKAEEQLKLVLTPHYSWLFKVIGRLENGVKFLVDLRTDVLDLLSDTESNSPDFVALQQLNVTLKDLLSLWFSAGFLNLERVTWQSPCEMLQKISEYEAVHPVRSWADLKRRVGSYRRCFVYTHSSMPCEPIVVLHTALSTEISSSMRGIVQATQRMSVDATSMAGLMGIGQEVEDPNLVTAAVFYSITSTQQGLQGIELGNYLIKRVVRELQAEFPRVNQFSSLSPIPNFKNWLMEKIKLIEKGEPEVGLPLEHWTPILEHLENWKEVKRHLHNNTWHHDRNLAMLFEPALMSACAFYLFKEKRRGAALDNVANFHLRNGAVMWRLNWMADTSPRGMTNSCGLMVNYRYFLEDAENNSRNYLENKQINASEQIKKLVNEKIPSKM</sequence>
<name>A0AAW1DCH4_9HEMI</name>
<gene>
    <name evidence="3" type="ORF">O3M35_008597</name>
</gene>
<dbReference type="GO" id="GO:0006633">
    <property type="term" value="P:fatty acid biosynthetic process"/>
    <property type="evidence" value="ECO:0007669"/>
    <property type="project" value="InterPro"/>
</dbReference>
<dbReference type="Gene3D" id="1.20.140.90">
    <property type="entry name" value="Malonyl-CoA decarboxylase, oligemerization domain"/>
    <property type="match status" value="1"/>
</dbReference>
<dbReference type="AlphaFoldDB" id="A0AAW1DCH4"/>
<evidence type="ECO:0000259" key="1">
    <source>
        <dbReference type="Pfam" id="PF05292"/>
    </source>
</evidence>
<proteinExistence type="predicted"/>
<protein>
    <recommendedName>
        <fullName evidence="5">Malonyl-CoA decarboxylase</fullName>
    </recommendedName>
</protein>
<dbReference type="Pfam" id="PF17408">
    <property type="entry name" value="MCD_N"/>
    <property type="match status" value="1"/>
</dbReference>
<feature type="domain" description="Malonyl-CoA decarboxylase N-terminal" evidence="2">
    <location>
        <begin position="137"/>
        <end position="232"/>
    </location>
</feature>